<evidence type="ECO:0000256" key="1">
    <source>
        <dbReference type="SAM" id="MobiDB-lite"/>
    </source>
</evidence>
<reference evidence="4" key="1">
    <citation type="journal article" date="2019" name="Int. J. Syst. Evol. Microbiol.">
        <title>The Global Catalogue of Microorganisms (GCM) 10K type strain sequencing project: providing services to taxonomists for standard genome sequencing and annotation.</title>
        <authorList>
            <consortium name="The Broad Institute Genomics Platform"/>
            <consortium name="The Broad Institute Genome Sequencing Center for Infectious Disease"/>
            <person name="Wu L."/>
            <person name="Ma J."/>
        </authorList>
    </citation>
    <scope>NUCLEOTIDE SEQUENCE [LARGE SCALE GENOMIC DNA]</scope>
    <source>
        <strain evidence="4">JCM 18198</strain>
    </source>
</reference>
<dbReference type="Gene3D" id="1.10.30.50">
    <property type="match status" value="1"/>
</dbReference>
<evidence type="ECO:0000313" key="4">
    <source>
        <dbReference type="Proteomes" id="UP001500141"/>
    </source>
</evidence>
<accession>A0ABP9A6H5</accession>
<feature type="domain" description="HNH" evidence="2">
    <location>
        <begin position="38"/>
        <end position="93"/>
    </location>
</feature>
<dbReference type="CDD" id="cd00085">
    <property type="entry name" value="HNHc"/>
    <property type="match status" value="1"/>
</dbReference>
<organism evidence="3 4">
    <name type="scientific">Flavobacterium hankyongi</name>
    <dbReference type="NCBI Taxonomy" id="1176532"/>
    <lineage>
        <taxon>Bacteria</taxon>
        <taxon>Pseudomonadati</taxon>
        <taxon>Bacteroidota</taxon>
        <taxon>Flavobacteriia</taxon>
        <taxon>Flavobacteriales</taxon>
        <taxon>Flavobacteriaceae</taxon>
        <taxon>Flavobacterium</taxon>
    </lineage>
</organism>
<gene>
    <name evidence="3" type="ORF">GCM10023230_27530</name>
</gene>
<evidence type="ECO:0000259" key="2">
    <source>
        <dbReference type="Pfam" id="PF01844"/>
    </source>
</evidence>
<name>A0ABP9A6H5_9FLAO</name>
<sequence length="211" mass="25114">MSIREIRPSRRETPSKSEKGNNYHKHKSDLQEDFNYCCGYCGSFDGFGYTKTYFEIDHFVPKDFLIKSKSSISLSKYSNLVYSCRFCNNNKTKHWPSKREDIYLLGNEGFIEPCDLEYENHLYRTDDGAIMWNSPIGEWMATTAFKFDERMDELKLLWKYNKTRIAIEKIIDELNSYPDNSEQHNNIKTKLTPLFEKHYFFQKELATFYNG</sequence>
<dbReference type="InterPro" id="IPR003615">
    <property type="entry name" value="HNH_nuc"/>
</dbReference>
<protein>
    <recommendedName>
        <fullName evidence="2">HNH domain-containing protein</fullName>
    </recommendedName>
</protein>
<dbReference type="RefSeq" id="WP_264543284.1">
    <property type="nucleotide sequence ID" value="NZ_BAABIP010000022.1"/>
</dbReference>
<dbReference type="Pfam" id="PF01844">
    <property type="entry name" value="HNH"/>
    <property type="match status" value="1"/>
</dbReference>
<dbReference type="EMBL" id="BAABIP010000022">
    <property type="protein sequence ID" value="GAA4775143.1"/>
    <property type="molecule type" value="Genomic_DNA"/>
</dbReference>
<feature type="compositionally biased region" description="Basic and acidic residues" evidence="1">
    <location>
        <begin position="1"/>
        <end position="21"/>
    </location>
</feature>
<proteinExistence type="predicted"/>
<evidence type="ECO:0000313" key="3">
    <source>
        <dbReference type="EMBL" id="GAA4775143.1"/>
    </source>
</evidence>
<dbReference type="Proteomes" id="UP001500141">
    <property type="component" value="Unassembled WGS sequence"/>
</dbReference>
<comment type="caution">
    <text evidence="3">The sequence shown here is derived from an EMBL/GenBank/DDBJ whole genome shotgun (WGS) entry which is preliminary data.</text>
</comment>
<dbReference type="InterPro" id="IPR002711">
    <property type="entry name" value="HNH"/>
</dbReference>
<keyword evidence="4" id="KW-1185">Reference proteome</keyword>
<feature type="region of interest" description="Disordered" evidence="1">
    <location>
        <begin position="1"/>
        <end position="25"/>
    </location>
</feature>